<evidence type="ECO:0000256" key="1">
    <source>
        <dbReference type="SAM" id="MobiDB-lite"/>
    </source>
</evidence>
<gene>
    <name evidence="3" type="ORF">ANOM_003712</name>
</gene>
<reference evidence="3 4" key="1">
    <citation type="submission" date="2014-06" db="EMBL/GenBank/DDBJ databases">
        <title>The Genome of the Aflatoxigenic Filamentous Fungus Aspergillus nomius.</title>
        <authorList>
            <person name="Moore M.G."/>
            <person name="Shannon B.M."/>
            <person name="Brian M.M."/>
        </authorList>
    </citation>
    <scope>NUCLEOTIDE SEQUENCE [LARGE SCALE GENOMIC DNA]</scope>
    <source>
        <strain evidence="3 4">NRRL 13137</strain>
    </source>
</reference>
<dbReference type="OrthoDB" id="5337308at2759"/>
<evidence type="ECO:0000313" key="4">
    <source>
        <dbReference type="Proteomes" id="UP000037505"/>
    </source>
</evidence>
<protein>
    <submittedName>
        <fullName evidence="3">Uncharacterized protein</fullName>
    </submittedName>
</protein>
<keyword evidence="4" id="KW-1185">Reference proteome</keyword>
<dbReference type="STRING" id="1509407.A0A0L1JAX0"/>
<evidence type="ECO:0000313" key="3">
    <source>
        <dbReference type="EMBL" id="KNG88867.1"/>
    </source>
</evidence>
<name>A0A0L1JAX0_ASPN3</name>
<dbReference type="GeneID" id="26805516"/>
<organism evidence="3 4">
    <name type="scientific">Aspergillus nomiae NRRL (strain ATCC 15546 / NRRL 13137 / CBS 260.88 / M93)</name>
    <dbReference type="NCBI Taxonomy" id="1509407"/>
    <lineage>
        <taxon>Eukaryota</taxon>
        <taxon>Fungi</taxon>
        <taxon>Dikarya</taxon>
        <taxon>Ascomycota</taxon>
        <taxon>Pezizomycotina</taxon>
        <taxon>Eurotiomycetes</taxon>
        <taxon>Eurotiomycetidae</taxon>
        <taxon>Eurotiales</taxon>
        <taxon>Aspergillaceae</taxon>
        <taxon>Aspergillus</taxon>
        <taxon>Aspergillus subgen. Circumdati</taxon>
    </lineage>
</organism>
<feature type="compositionally biased region" description="Basic and acidic residues" evidence="1">
    <location>
        <begin position="257"/>
        <end position="268"/>
    </location>
</feature>
<feature type="region of interest" description="Disordered" evidence="1">
    <location>
        <begin position="253"/>
        <end position="275"/>
    </location>
</feature>
<feature type="chain" id="PRO_5005553337" evidence="2">
    <location>
        <begin position="31"/>
        <end position="353"/>
    </location>
</feature>
<dbReference type="RefSeq" id="XP_015409790.1">
    <property type="nucleotide sequence ID" value="XM_015548969.1"/>
</dbReference>
<feature type="signal peptide" evidence="2">
    <location>
        <begin position="1"/>
        <end position="30"/>
    </location>
</feature>
<proteinExistence type="predicted"/>
<keyword evidence="2" id="KW-0732">Signal</keyword>
<dbReference type="Proteomes" id="UP000037505">
    <property type="component" value="Unassembled WGS sequence"/>
</dbReference>
<sequence length="353" mass="39363">MAPATPVTRFVSFFLFALVALLCIYHGTQSDNLRLTTYAKRSLPDDATIQPRLNLGTELHLLSKRAAPKNRAEAVEKGRGYMCQLEDIEPIDLPSELKDLQAFYGYWSEEPYGASNGNPTETGSKIPVALAAKGLPINIGDRGLQGLKYRQDHQYKVGNTYYDGTDGHYKASISTKAGYISAEDNESPAYMITEYGLNQPSPTISRLSDVYFLLWKEVARGSETELKNIKYFIRHHVINDASLDVALEVASGKPLPPRKEEEPRDTSMVKEWPGKSYDMSTDDGKAILGTPNGAGVARFLMDHKPELGVKAPSKVTLFKTTGHTNAKTNQPEDWVHFLFEISPVHKKKRRGRK</sequence>
<dbReference type="EMBL" id="JNOM01000043">
    <property type="protein sequence ID" value="KNG88867.1"/>
    <property type="molecule type" value="Genomic_DNA"/>
</dbReference>
<evidence type="ECO:0000256" key="2">
    <source>
        <dbReference type="SAM" id="SignalP"/>
    </source>
</evidence>
<comment type="caution">
    <text evidence="3">The sequence shown here is derived from an EMBL/GenBank/DDBJ whole genome shotgun (WGS) entry which is preliminary data.</text>
</comment>
<dbReference type="AlphaFoldDB" id="A0A0L1JAX0"/>
<accession>A0A0L1JAX0</accession>